<dbReference type="InterPro" id="IPR018496">
    <property type="entry name" value="PsdUridine_synth_RsuA/RluB_CS"/>
</dbReference>
<gene>
    <name evidence="6" type="ORF">ENJ96_04340</name>
</gene>
<evidence type="ECO:0000256" key="1">
    <source>
        <dbReference type="ARBA" id="ARBA00008348"/>
    </source>
</evidence>
<dbReference type="GO" id="GO:0003723">
    <property type="term" value="F:RNA binding"/>
    <property type="evidence" value="ECO:0007669"/>
    <property type="project" value="UniProtKB-KW"/>
</dbReference>
<evidence type="ECO:0000259" key="5">
    <source>
        <dbReference type="SMART" id="SM00363"/>
    </source>
</evidence>
<dbReference type="GO" id="GO:0120159">
    <property type="term" value="F:rRNA pseudouridine synthase activity"/>
    <property type="evidence" value="ECO:0007669"/>
    <property type="project" value="UniProtKB-ARBA"/>
</dbReference>
<dbReference type="SMART" id="SM00363">
    <property type="entry name" value="S4"/>
    <property type="match status" value="1"/>
</dbReference>
<organism evidence="6">
    <name type="scientific">Thermodesulfatator atlanticus</name>
    <dbReference type="NCBI Taxonomy" id="501497"/>
    <lineage>
        <taxon>Bacteria</taxon>
        <taxon>Pseudomonadati</taxon>
        <taxon>Thermodesulfobacteriota</taxon>
        <taxon>Thermodesulfobacteria</taxon>
        <taxon>Thermodesulfobacteriales</taxon>
        <taxon>Thermodesulfatatoraceae</taxon>
        <taxon>Thermodesulfatator</taxon>
    </lineage>
</organism>
<dbReference type="Gene3D" id="3.30.70.1560">
    <property type="entry name" value="Alpha-L RNA-binding motif"/>
    <property type="match status" value="1"/>
</dbReference>
<dbReference type="InterPro" id="IPR050343">
    <property type="entry name" value="RsuA_PseudoU_synthase"/>
</dbReference>
<dbReference type="Gene3D" id="3.10.290.10">
    <property type="entry name" value="RNA-binding S4 domain"/>
    <property type="match status" value="1"/>
</dbReference>
<evidence type="ECO:0000256" key="3">
    <source>
        <dbReference type="PROSITE-ProRule" id="PRU00182"/>
    </source>
</evidence>
<dbReference type="PROSITE" id="PS50889">
    <property type="entry name" value="S4"/>
    <property type="match status" value="1"/>
</dbReference>
<dbReference type="FunFam" id="3.10.290.10:FF:000003">
    <property type="entry name" value="Pseudouridine synthase"/>
    <property type="match status" value="1"/>
</dbReference>
<dbReference type="InterPro" id="IPR020103">
    <property type="entry name" value="PsdUridine_synth_cat_dom_sf"/>
</dbReference>
<evidence type="ECO:0000313" key="6">
    <source>
        <dbReference type="EMBL" id="HHI97060.1"/>
    </source>
</evidence>
<evidence type="ECO:0000256" key="4">
    <source>
        <dbReference type="RuleBase" id="RU003887"/>
    </source>
</evidence>
<dbReference type="PANTHER" id="PTHR47683">
    <property type="entry name" value="PSEUDOURIDINE SYNTHASE FAMILY PROTEIN-RELATED"/>
    <property type="match status" value="1"/>
</dbReference>
<feature type="domain" description="RNA-binding S4" evidence="5">
    <location>
        <begin position="4"/>
        <end position="68"/>
    </location>
</feature>
<protein>
    <recommendedName>
        <fullName evidence="4">Pseudouridine synthase</fullName>
        <ecNumber evidence="4">5.4.99.-</ecNumber>
    </recommendedName>
</protein>
<dbReference type="EC" id="5.4.99.-" evidence="4"/>
<dbReference type="InterPro" id="IPR020094">
    <property type="entry name" value="TruA/RsuA/RluB/E/F_N"/>
</dbReference>
<dbReference type="AlphaFoldDB" id="A0A7V5NZH3"/>
<dbReference type="Pfam" id="PF00849">
    <property type="entry name" value="PseudoU_synth_2"/>
    <property type="match status" value="1"/>
</dbReference>
<dbReference type="PROSITE" id="PS01149">
    <property type="entry name" value="PSI_RSU"/>
    <property type="match status" value="1"/>
</dbReference>
<keyword evidence="3" id="KW-0694">RNA-binding</keyword>
<reference evidence="6" key="1">
    <citation type="journal article" date="2020" name="mSystems">
        <title>Genome- and Community-Level Interaction Insights into Carbon Utilization and Element Cycling Functions of Hydrothermarchaeota in Hydrothermal Sediment.</title>
        <authorList>
            <person name="Zhou Z."/>
            <person name="Liu Y."/>
            <person name="Xu W."/>
            <person name="Pan J."/>
            <person name="Luo Z.H."/>
            <person name="Li M."/>
        </authorList>
    </citation>
    <scope>NUCLEOTIDE SEQUENCE [LARGE SCALE GENOMIC DNA]</scope>
    <source>
        <strain evidence="6">HyVt-533</strain>
    </source>
</reference>
<dbReference type="CDD" id="cd00165">
    <property type="entry name" value="S4"/>
    <property type="match status" value="1"/>
</dbReference>
<dbReference type="Gene3D" id="3.30.70.580">
    <property type="entry name" value="Pseudouridine synthase I, catalytic domain, N-terminal subdomain"/>
    <property type="match status" value="1"/>
</dbReference>
<dbReference type="InterPro" id="IPR006145">
    <property type="entry name" value="PsdUridine_synth_RsuA/RluA"/>
</dbReference>
<dbReference type="NCBIfam" id="TIGR00093">
    <property type="entry name" value="pseudouridine synthase"/>
    <property type="match status" value="1"/>
</dbReference>
<keyword evidence="2 4" id="KW-0413">Isomerase</keyword>
<dbReference type="SUPFAM" id="SSF55120">
    <property type="entry name" value="Pseudouridine synthase"/>
    <property type="match status" value="1"/>
</dbReference>
<dbReference type="Proteomes" id="UP000886101">
    <property type="component" value="Unassembled WGS sequence"/>
</dbReference>
<dbReference type="SUPFAM" id="SSF55174">
    <property type="entry name" value="Alpha-L RNA-binding motif"/>
    <property type="match status" value="1"/>
</dbReference>
<dbReference type="EMBL" id="DROK01000131">
    <property type="protein sequence ID" value="HHI97060.1"/>
    <property type="molecule type" value="Genomic_DNA"/>
</dbReference>
<name>A0A7V5NZH3_9BACT</name>
<dbReference type="PANTHER" id="PTHR47683:SF2">
    <property type="entry name" value="RNA-BINDING S4 DOMAIN-CONTAINING PROTEIN"/>
    <property type="match status" value="1"/>
</dbReference>
<evidence type="ECO:0000256" key="2">
    <source>
        <dbReference type="ARBA" id="ARBA00023235"/>
    </source>
</evidence>
<sequence length="241" mass="27105">MTEIRLNKLLARAGVSSRRKADELIKEGKVKVNGQVVTEVGLKVDPQRQKIEVNGRPVSLEPLVYYVFYKPRGYLTSLYDPHGRPTIAQFLKGLPVRVFPVGRLDADTEGLLLLTNDGELAHHLLHPRYGIKRTYQATVKGHPRPEDLERLLKEGIVVEGRRVFPKSIKLLKKGPRSTTFKVVVGEGRKREVRKLFAAIGHPVIALKRVAFGPLTLKGLRPGEIRPLSLKELKQLKEAVKL</sequence>
<comment type="caution">
    <text evidence="6">The sequence shown here is derived from an EMBL/GenBank/DDBJ whole genome shotgun (WGS) entry which is preliminary data.</text>
</comment>
<dbReference type="CDD" id="cd02870">
    <property type="entry name" value="PseudoU_synth_RsuA_like"/>
    <property type="match status" value="1"/>
</dbReference>
<dbReference type="InterPro" id="IPR002942">
    <property type="entry name" value="S4_RNA-bd"/>
</dbReference>
<dbReference type="InterPro" id="IPR036986">
    <property type="entry name" value="S4_RNA-bd_sf"/>
</dbReference>
<dbReference type="GO" id="GO:0000455">
    <property type="term" value="P:enzyme-directed rRNA pseudouridine synthesis"/>
    <property type="evidence" value="ECO:0007669"/>
    <property type="project" value="UniProtKB-ARBA"/>
</dbReference>
<proteinExistence type="inferred from homology"/>
<dbReference type="InterPro" id="IPR000748">
    <property type="entry name" value="PsdUridine_synth_RsuA/RluB/E/F"/>
</dbReference>
<dbReference type="Pfam" id="PF01479">
    <property type="entry name" value="S4"/>
    <property type="match status" value="1"/>
</dbReference>
<comment type="similarity">
    <text evidence="1 4">Belongs to the pseudouridine synthase RsuA family.</text>
</comment>
<dbReference type="InterPro" id="IPR042092">
    <property type="entry name" value="PsdUridine_s_RsuA/RluB/E/F_cat"/>
</dbReference>
<accession>A0A7V5NZH3</accession>